<evidence type="ECO:0000256" key="3">
    <source>
        <dbReference type="ARBA" id="ARBA00031983"/>
    </source>
</evidence>
<feature type="compositionally biased region" description="Pro residues" evidence="4">
    <location>
        <begin position="1"/>
        <end position="10"/>
    </location>
</feature>
<dbReference type="Gene3D" id="3.40.50.450">
    <property type="match status" value="1"/>
</dbReference>
<dbReference type="SUPFAM" id="SSF102405">
    <property type="entry name" value="MCP/YpsA-like"/>
    <property type="match status" value="1"/>
</dbReference>
<proteinExistence type="predicted"/>
<dbReference type="EMBL" id="JACHXU010000017">
    <property type="protein sequence ID" value="MBB3208632.1"/>
    <property type="molecule type" value="Genomic_DNA"/>
</dbReference>
<dbReference type="InterPro" id="IPR052341">
    <property type="entry name" value="LOG_family_nucleotidases"/>
</dbReference>
<evidence type="ECO:0000256" key="4">
    <source>
        <dbReference type="SAM" id="MobiDB-lite"/>
    </source>
</evidence>
<reference evidence="5 6" key="1">
    <citation type="submission" date="2020-08" db="EMBL/GenBank/DDBJ databases">
        <title>Genomic Encyclopedia of Type Strains, Phase III (KMG-III): the genomes of soil and plant-associated and newly described type strains.</title>
        <authorList>
            <person name="Whitman W."/>
        </authorList>
    </citation>
    <scope>NUCLEOTIDE SEQUENCE [LARGE SCALE GENOMIC DNA]</scope>
    <source>
        <strain evidence="5 6">CECT 8075</strain>
    </source>
</reference>
<evidence type="ECO:0000256" key="1">
    <source>
        <dbReference type="ARBA" id="ARBA00000274"/>
    </source>
</evidence>
<dbReference type="PANTHER" id="PTHR43393">
    <property type="entry name" value="CYTOKININ RIBOSIDE 5'-MONOPHOSPHATE PHOSPHORIBOHYDROLASE"/>
    <property type="match status" value="1"/>
</dbReference>
<feature type="compositionally biased region" description="Basic residues" evidence="4">
    <location>
        <begin position="39"/>
        <end position="50"/>
    </location>
</feature>
<evidence type="ECO:0000313" key="5">
    <source>
        <dbReference type="EMBL" id="MBB3208632.1"/>
    </source>
</evidence>
<keyword evidence="6" id="KW-1185">Reference proteome</keyword>
<organism evidence="5 6">
    <name type="scientific">Aporhodopirellula rubra</name>
    <dbReference type="NCBI Taxonomy" id="980271"/>
    <lineage>
        <taxon>Bacteria</taxon>
        <taxon>Pseudomonadati</taxon>
        <taxon>Planctomycetota</taxon>
        <taxon>Planctomycetia</taxon>
        <taxon>Pirellulales</taxon>
        <taxon>Pirellulaceae</taxon>
        <taxon>Aporhodopirellula</taxon>
    </lineage>
</organism>
<dbReference type="EC" id="3.2.2.4" evidence="2"/>
<dbReference type="PANTHER" id="PTHR43393:SF2">
    <property type="entry name" value="CYTOKININ RIBOSIDE 5'-MONOPHOSPHATE PHOSPHORIBOHYDROLASE"/>
    <property type="match status" value="1"/>
</dbReference>
<dbReference type="InterPro" id="IPR031100">
    <property type="entry name" value="LOG_fam"/>
</dbReference>
<dbReference type="GO" id="GO:0005829">
    <property type="term" value="C:cytosol"/>
    <property type="evidence" value="ECO:0007669"/>
    <property type="project" value="TreeGrafter"/>
</dbReference>
<comment type="catalytic activity">
    <reaction evidence="1">
        <text>AMP + H2O = D-ribose 5-phosphate + adenine</text>
        <dbReference type="Rhea" id="RHEA:20129"/>
        <dbReference type="ChEBI" id="CHEBI:15377"/>
        <dbReference type="ChEBI" id="CHEBI:16708"/>
        <dbReference type="ChEBI" id="CHEBI:78346"/>
        <dbReference type="ChEBI" id="CHEBI:456215"/>
        <dbReference type="EC" id="3.2.2.4"/>
    </reaction>
</comment>
<evidence type="ECO:0000313" key="6">
    <source>
        <dbReference type="Proteomes" id="UP000536179"/>
    </source>
</evidence>
<sequence length="413" mass="46509">MMSPTQPPKPTKQNPSPDPAEENGTQSSEATSSDAASSKKSRPRGRRRGRKPENDNGAQMKQLPSEAIGEDELHRPQPADEPISRVNSQDLYQVMRHTIGRLERDETARGDVKILSRTLRELRYAFQVFRPFRRRRKVTIFGSARTAPDQPDYMSAVDLGRRMAAHGWMVITGAGGGIMEAGHKGAGRDASMGLNIMLPFEQGANEYIDNDPKLVTMKYFFTRKLMFVKECSGVVCLPGGFGTLDEACETLTLLQTGKQTMIPLVLLDHPEGSYWKDLGKFFDKQLLNDGMISPEDSALYKITNSVDEAVDELLTFYKVYHSMRYVRDQLVLRLRAPLTDEQLEAIRTDFADIVKKGTYEQRHALPEESGEKELAAYPRLVFNFNRRSLGRLRMLINFINGQALAESSVISSR</sequence>
<name>A0A7W5E2J0_9BACT</name>
<dbReference type="Proteomes" id="UP000536179">
    <property type="component" value="Unassembled WGS sequence"/>
</dbReference>
<comment type="caution">
    <text evidence="5">The sequence shown here is derived from an EMBL/GenBank/DDBJ whole genome shotgun (WGS) entry which is preliminary data.</text>
</comment>
<dbReference type="FunFam" id="3.40.50.450:FF:000027">
    <property type="entry name" value="Possible lysine decarboxylase"/>
    <property type="match status" value="1"/>
</dbReference>
<gene>
    <name evidence="5" type="ORF">FHS27_004464</name>
</gene>
<dbReference type="Pfam" id="PF03641">
    <property type="entry name" value="Lysine_decarbox"/>
    <property type="match status" value="1"/>
</dbReference>
<evidence type="ECO:0000256" key="2">
    <source>
        <dbReference type="ARBA" id="ARBA00011985"/>
    </source>
</evidence>
<feature type="compositionally biased region" description="Low complexity" evidence="4">
    <location>
        <begin position="27"/>
        <end position="38"/>
    </location>
</feature>
<dbReference type="GO" id="GO:0008714">
    <property type="term" value="F:AMP nucleosidase activity"/>
    <property type="evidence" value="ECO:0007669"/>
    <property type="project" value="UniProtKB-EC"/>
</dbReference>
<protein>
    <recommendedName>
        <fullName evidence="3">AMP nucleosidase</fullName>
        <ecNumber evidence="2">3.2.2.4</ecNumber>
    </recommendedName>
    <alternativeName>
        <fullName evidence="3">AMP nucleosidase</fullName>
    </alternativeName>
</protein>
<dbReference type="AlphaFoldDB" id="A0A7W5E2J0"/>
<feature type="region of interest" description="Disordered" evidence="4">
    <location>
        <begin position="1"/>
        <end position="89"/>
    </location>
</feature>
<accession>A0A7W5E2J0</accession>